<reference evidence="3 4" key="1">
    <citation type="journal article" date="2014" name="PLoS Genet.">
        <title>Phylogenetically driven sequencing of extremely halophilic archaea reveals strategies for static and dynamic osmo-response.</title>
        <authorList>
            <person name="Becker E.A."/>
            <person name="Seitzer P.M."/>
            <person name="Tritt A."/>
            <person name="Larsen D."/>
            <person name="Krusor M."/>
            <person name="Yao A.I."/>
            <person name="Wu D."/>
            <person name="Madern D."/>
            <person name="Eisen J.A."/>
            <person name="Darling A.E."/>
            <person name="Facciotti M.T."/>
        </authorList>
    </citation>
    <scope>NUCLEOTIDE SEQUENCE [LARGE SCALE GENOMIC DNA]</scope>
    <source>
        <strain evidence="3 4">DSM 5350</strain>
    </source>
</reference>
<sequence>MAESEPPSTERDSHPNHPNVDQSDRVLPRNLRQSGDPGIEMLVSTRVRKSPFFHKSFNEEGAWRCTVYNRIYHPRGLVEPEDGGAMAEYEALTEAVTLWDVAVERQIRVKGPDAEALTDYVITRDATEIEPMHGKYVILCNEDGGVLNDPILLRVEEDEFWFSISDSTLMQWLQGVNVGKDFDVEIDEIDVAPMQIQGPRSEDVMVEVVGEEVSEIPYYGLMEAEIDGCPVLVSQTGFSGEKGFEIYVKDAMENAERVWDPVLETVKDHGGMQIAPGHHRRIAAGILSWGQDMDHETSPFQVNLGYQVPDDKEGDYVGKEALERQQEQIENGEYPFNLKMVGLKMAGEPIRDYAPDFWLVSDPDTGEECGYMTSPWHNPELETNIGLGFVPAEKLQAETDAALNDEIYEEDLDIEFQVHLPDEYAEEPGESVYATVAEVPFKESVNPSAREQAKLNARKDAESE</sequence>
<dbReference type="InParanoid" id="M0MQH9"/>
<dbReference type="PANTHER" id="PTHR43757">
    <property type="entry name" value="AMINOMETHYLTRANSFERASE"/>
    <property type="match status" value="1"/>
</dbReference>
<name>M0MQH9_9EURY</name>
<accession>M0MQH9</accession>
<protein>
    <submittedName>
        <fullName evidence="3">Glycine cleavage system protein T</fullName>
    </submittedName>
</protein>
<dbReference type="GO" id="GO:0005829">
    <property type="term" value="C:cytosol"/>
    <property type="evidence" value="ECO:0007669"/>
    <property type="project" value="TreeGrafter"/>
</dbReference>
<dbReference type="SUPFAM" id="SSF103025">
    <property type="entry name" value="Folate-binding domain"/>
    <property type="match status" value="1"/>
</dbReference>
<organism evidence="3 4">
    <name type="scientific">Halococcus saccharolyticus DSM 5350</name>
    <dbReference type="NCBI Taxonomy" id="1227455"/>
    <lineage>
        <taxon>Archaea</taxon>
        <taxon>Methanobacteriati</taxon>
        <taxon>Methanobacteriota</taxon>
        <taxon>Stenosarchaea group</taxon>
        <taxon>Halobacteria</taxon>
        <taxon>Halobacteriales</taxon>
        <taxon>Halococcaceae</taxon>
        <taxon>Halococcus</taxon>
    </lineage>
</organism>
<dbReference type="EMBL" id="AOMD01000002">
    <property type="protein sequence ID" value="EMA47891.1"/>
    <property type="molecule type" value="Genomic_DNA"/>
</dbReference>
<evidence type="ECO:0000256" key="1">
    <source>
        <dbReference type="SAM" id="MobiDB-lite"/>
    </source>
</evidence>
<dbReference type="PANTHER" id="PTHR43757:SF2">
    <property type="entry name" value="AMINOMETHYLTRANSFERASE, MITOCHONDRIAL"/>
    <property type="match status" value="1"/>
</dbReference>
<feature type="compositionally biased region" description="Basic and acidic residues" evidence="1">
    <location>
        <begin position="451"/>
        <end position="464"/>
    </location>
</feature>
<evidence type="ECO:0000259" key="2">
    <source>
        <dbReference type="Pfam" id="PF01571"/>
    </source>
</evidence>
<dbReference type="PATRIC" id="fig|1227455.4.peg.84"/>
<dbReference type="InterPro" id="IPR027266">
    <property type="entry name" value="TrmE/GcvT-like"/>
</dbReference>
<proteinExistence type="predicted"/>
<comment type="caution">
    <text evidence="3">The sequence shown here is derived from an EMBL/GenBank/DDBJ whole genome shotgun (WGS) entry which is preliminary data.</text>
</comment>
<dbReference type="Pfam" id="PF01571">
    <property type="entry name" value="GCV_T"/>
    <property type="match status" value="1"/>
</dbReference>
<evidence type="ECO:0000313" key="4">
    <source>
        <dbReference type="Proteomes" id="UP000011669"/>
    </source>
</evidence>
<keyword evidence="4" id="KW-1185">Reference proteome</keyword>
<evidence type="ECO:0000313" key="3">
    <source>
        <dbReference type="EMBL" id="EMA47891.1"/>
    </source>
</evidence>
<dbReference type="AlphaFoldDB" id="M0MQH9"/>
<feature type="region of interest" description="Disordered" evidence="1">
    <location>
        <begin position="1"/>
        <end position="38"/>
    </location>
</feature>
<gene>
    <name evidence="3" type="ORF">C449_00425</name>
</gene>
<dbReference type="RefSeq" id="WP_006075877.1">
    <property type="nucleotide sequence ID" value="NZ_AOMD01000002.1"/>
</dbReference>
<dbReference type="OrthoDB" id="333997at2157"/>
<dbReference type="Gene3D" id="3.30.1360.120">
    <property type="entry name" value="Probable tRNA modification gtpase trme, domain 1"/>
    <property type="match status" value="1"/>
</dbReference>
<dbReference type="InterPro" id="IPR029043">
    <property type="entry name" value="GcvT/YgfZ_C"/>
</dbReference>
<dbReference type="InterPro" id="IPR028896">
    <property type="entry name" value="GcvT/YgfZ/DmdA"/>
</dbReference>
<dbReference type="InterPro" id="IPR006222">
    <property type="entry name" value="GCVT_N"/>
</dbReference>
<feature type="region of interest" description="Disordered" evidence="1">
    <location>
        <begin position="444"/>
        <end position="464"/>
    </location>
</feature>
<feature type="domain" description="GCVT N-terminal" evidence="2">
    <location>
        <begin position="71"/>
        <end position="309"/>
    </location>
</feature>
<dbReference type="Proteomes" id="UP000011669">
    <property type="component" value="Unassembled WGS sequence"/>
</dbReference>
<dbReference type="STRING" id="1227455.C449_00425"/>
<dbReference type="SUPFAM" id="SSF101790">
    <property type="entry name" value="Aminomethyltransferase beta-barrel domain"/>
    <property type="match status" value="1"/>
</dbReference>